<reference evidence="1" key="1">
    <citation type="submission" date="2014-09" db="EMBL/GenBank/DDBJ databases">
        <authorList>
            <person name="Magalhaes I.L.F."/>
            <person name="Oliveira U."/>
            <person name="Santos F.R."/>
            <person name="Vidigal T.H.D.A."/>
            <person name="Brescovit A.D."/>
            <person name="Santos A.J."/>
        </authorList>
    </citation>
    <scope>NUCLEOTIDE SEQUENCE</scope>
    <source>
        <tissue evidence="1">Shoot tissue taken approximately 20 cm above the soil surface</tissue>
    </source>
</reference>
<proteinExistence type="predicted"/>
<evidence type="ECO:0000313" key="1">
    <source>
        <dbReference type="EMBL" id="JAD41382.1"/>
    </source>
</evidence>
<organism evidence="1">
    <name type="scientific">Arundo donax</name>
    <name type="common">Giant reed</name>
    <name type="synonym">Donax arundinaceus</name>
    <dbReference type="NCBI Taxonomy" id="35708"/>
    <lineage>
        <taxon>Eukaryota</taxon>
        <taxon>Viridiplantae</taxon>
        <taxon>Streptophyta</taxon>
        <taxon>Embryophyta</taxon>
        <taxon>Tracheophyta</taxon>
        <taxon>Spermatophyta</taxon>
        <taxon>Magnoliopsida</taxon>
        <taxon>Liliopsida</taxon>
        <taxon>Poales</taxon>
        <taxon>Poaceae</taxon>
        <taxon>PACMAD clade</taxon>
        <taxon>Arundinoideae</taxon>
        <taxon>Arundineae</taxon>
        <taxon>Arundo</taxon>
    </lineage>
</organism>
<name>A0A0A9T7G1_ARUDO</name>
<dbReference type="AlphaFoldDB" id="A0A0A9T7G1"/>
<sequence length="48" mass="5564">MKTSTVLEQLSGNFLEKLGDSSYYLCLMIFVVPLVYFLKKRMKAICKL</sequence>
<dbReference type="EMBL" id="GBRH01256513">
    <property type="protein sequence ID" value="JAD41382.1"/>
    <property type="molecule type" value="Transcribed_RNA"/>
</dbReference>
<reference evidence="1" key="2">
    <citation type="journal article" date="2015" name="Data Brief">
        <title>Shoot transcriptome of the giant reed, Arundo donax.</title>
        <authorList>
            <person name="Barrero R.A."/>
            <person name="Guerrero F.D."/>
            <person name="Moolhuijzen P."/>
            <person name="Goolsby J.A."/>
            <person name="Tidwell J."/>
            <person name="Bellgard S.E."/>
            <person name="Bellgard M.I."/>
        </authorList>
    </citation>
    <scope>NUCLEOTIDE SEQUENCE</scope>
    <source>
        <tissue evidence="1">Shoot tissue taken approximately 20 cm above the soil surface</tissue>
    </source>
</reference>
<accession>A0A0A9T7G1</accession>
<protein>
    <submittedName>
        <fullName evidence="1">Uncharacterized protein</fullName>
    </submittedName>
</protein>